<dbReference type="FunFam" id="3.40.50.980:FF:000001">
    <property type="entry name" value="Non-ribosomal peptide synthetase"/>
    <property type="match status" value="1"/>
</dbReference>
<organism evidence="10 11">
    <name type="scientific">Lentzea tibetensis</name>
    <dbReference type="NCBI Taxonomy" id="2591470"/>
    <lineage>
        <taxon>Bacteria</taxon>
        <taxon>Bacillati</taxon>
        <taxon>Actinomycetota</taxon>
        <taxon>Actinomycetes</taxon>
        <taxon>Pseudonocardiales</taxon>
        <taxon>Pseudonocardiaceae</taxon>
        <taxon>Lentzea</taxon>
    </lineage>
</organism>
<dbReference type="SMART" id="SM01294">
    <property type="entry name" value="PKS_PP_betabranch"/>
    <property type="match status" value="1"/>
</dbReference>
<evidence type="ECO:0000313" key="11">
    <source>
        <dbReference type="Proteomes" id="UP000316639"/>
    </source>
</evidence>
<dbReference type="Gene3D" id="3.30.559.30">
    <property type="entry name" value="Nonribosomal peptide synthetase, condensation domain"/>
    <property type="match status" value="1"/>
</dbReference>
<dbReference type="PANTHER" id="PTHR45527:SF10">
    <property type="entry name" value="PYOCHELIN SYNTHASE PCHF"/>
    <property type="match status" value="1"/>
</dbReference>
<evidence type="ECO:0000256" key="2">
    <source>
        <dbReference type="ARBA" id="ARBA00005102"/>
    </source>
</evidence>
<dbReference type="InterPro" id="IPR010071">
    <property type="entry name" value="AA_adenyl_dom"/>
</dbReference>
<evidence type="ECO:0000256" key="6">
    <source>
        <dbReference type="ARBA" id="ARBA00022553"/>
    </source>
</evidence>
<dbReference type="RefSeq" id="WP_146349385.1">
    <property type="nucleotide sequence ID" value="NZ_VOBR01000002.1"/>
</dbReference>
<dbReference type="Gene3D" id="3.30.300.30">
    <property type="match status" value="2"/>
</dbReference>
<dbReference type="InterPro" id="IPR025110">
    <property type="entry name" value="AMP-bd_C"/>
</dbReference>
<dbReference type="InterPro" id="IPR020459">
    <property type="entry name" value="AMP-binding"/>
</dbReference>
<dbReference type="GO" id="GO:0016874">
    <property type="term" value="F:ligase activity"/>
    <property type="evidence" value="ECO:0007669"/>
    <property type="project" value="UniProtKB-KW"/>
</dbReference>
<dbReference type="Proteomes" id="UP000316639">
    <property type="component" value="Unassembled WGS sequence"/>
</dbReference>
<keyword evidence="6" id="KW-0597">Phosphoprotein</keyword>
<evidence type="ECO:0000313" key="10">
    <source>
        <dbReference type="EMBL" id="TWP53789.1"/>
    </source>
</evidence>
<dbReference type="GO" id="GO:0008610">
    <property type="term" value="P:lipid biosynthetic process"/>
    <property type="evidence" value="ECO:0007669"/>
    <property type="project" value="UniProtKB-ARBA"/>
</dbReference>
<dbReference type="Gene3D" id="3.30.559.10">
    <property type="entry name" value="Chloramphenicol acetyltransferase-like domain"/>
    <property type="match status" value="1"/>
</dbReference>
<comment type="caution">
    <text evidence="10">The sequence shown here is derived from an EMBL/GenBank/DDBJ whole genome shotgun (WGS) entry which is preliminary data.</text>
</comment>
<dbReference type="InterPro" id="IPR045851">
    <property type="entry name" value="AMP-bd_C_sf"/>
</dbReference>
<dbReference type="SMART" id="SM00823">
    <property type="entry name" value="PKS_PP"/>
    <property type="match status" value="2"/>
</dbReference>
<evidence type="ECO:0000256" key="1">
    <source>
        <dbReference type="ARBA" id="ARBA00001957"/>
    </source>
</evidence>
<dbReference type="GO" id="GO:0043041">
    <property type="term" value="P:amino acid activation for nonribosomal peptide biosynthetic process"/>
    <property type="evidence" value="ECO:0007669"/>
    <property type="project" value="TreeGrafter"/>
</dbReference>
<evidence type="ECO:0000256" key="3">
    <source>
        <dbReference type="ARBA" id="ARBA00007380"/>
    </source>
</evidence>
<dbReference type="CDD" id="cd05930">
    <property type="entry name" value="A_NRPS"/>
    <property type="match status" value="1"/>
</dbReference>
<dbReference type="PROSITE" id="PS00455">
    <property type="entry name" value="AMP_BINDING"/>
    <property type="match status" value="2"/>
</dbReference>
<keyword evidence="7" id="KW-0436">Ligase</keyword>
<keyword evidence="11" id="KW-1185">Reference proteome</keyword>
<comment type="similarity">
    <text evidence="3">Belongs to the ATP-dependent AMP-binding enzyme family. MbtB subfamily.</text>
</comment>
<reference evidence="10 11" key="1">
    <citation type="submission" date="2019-07" db="EMBL/GenBank/DDBJ databases">
        <title>Lentzea xizangensis sp. nov., isolated from Qinghai-Tibetan Plateau Soils.</title>
        <authorList>
            <person name="Huang J."/>
        </authorList>
    </citation>
    <scope>NUCLEOTIDE SEQUENCE [LARGE SCALE GENOMIC DNA]</scope>
    <source>
        <strain evidence="10 11">FXJ1.1311</strain>
    </source>
</reference>
<dbReference type="SUPFAM" id="SSF52777">
    <property type="entry name" value="CoA-dependent acyltransferases"/>
    <property type="match status" value="2"/>
</dbReference>
<evidence type="ECO:0000256" key="7">
    <source>
        <dbReference type="ARBA" id="ARBA00022598"/>
    </source>
</evidence>
<dbReference type="Gene3D" id="1.10.1200.10">
    <property type="entry name" value="ACP-like"/>
    <property type="match status" value="2"/>
</dbReference>
<accession>A0A563F1J3</accession>
<dbReference type="EMBL" id="VOBR01000002">
    <property type="protein sequence ID" value="TWP53789.1"/>
    <property type="molecule type" value="Genomic_DNA"/>
</dbReference>
<dbReference type="OrthoDB" id="2472181at2"/>
<dbReference type="CDD" id="cd19535">
    <property type="entry name" value="Cyc_NRPS"/>
    <property type="match status" value="1"/>
</dbReference>
<dbReference type="InterPro" id="IPR020806">
    <property type="entry name" value="PKS_PP-bd"/>
</dbReference>
<evidence type="ECO:0000256" key="4">
    <source>
        <dbReference type="ARBA" id="ARBA00016743"/>
    </source>
</evidence>
<dbReference type="InterPro" id="IPR006162">
    <property type="entry name" value="Ppantetheine_attach_site"/>
</dbReference>
<dbReference type="Pfam" id="PF00550">
    <property type="entry name" value="PP-binding"/>
    <property type="match status" value="2"/>
</dbReference>
<dbReference type="SUPFAM" id="SSF47336">
    <property type="entry name" value="ACP-like"/>
    <property type="match status" value="2"/>
</dbReference>
<feature type="domain" description="Carrier" evidence="9">
    <location>
        <begin position="521"/>
        <end position="596"/>
    </location>
</feature>
<gene>
    <name evidence="10" type="ORF">FKR81_03265</name>
</gene>
<dbReference type="InterPro" id="IPR020845">
    <property type="entry name" value="AMP-binding_CS"/>
</dbReference>
<dbReference type="FunFam" id="3.30.300.30:FF:000010">
    <property type="entry name" value="Enterobactin synthetase component F"/>
    <property type="match status" value="1"/>
</dbReference>
<evidence type="ECO:0000256" key="5">
    <source>
        <dbReference type="ARBA" id="ARBA00022450"/>
    </source>
</evidence>
<evidence type="ECO:0000259" key="9">
    <source>
        <dbReference type="PROSITE" id="PS50075"/>
    </source>
</evidence>
<dbReference type="InterPro" id="IPR036736">
    <property type="entry name" value="ACP-like_sf"/>
</dbReference>
<dbReference type="InterPro" id="IPR009081">
    <property type="entry name" value="PP-bd_ACP"/>
</dbReference>
<dbReference type="SUPFAM" id="SSF56801">
    <property type="entry name" value="Acetyl-CoA synthetase-like"/>
    <property type="match status" value="2"/>
</dbReference>
<dbReference type="GO" id="GO:0031177">
    <property type="term" value="F:phosphopantetheine binding"/>
    <property type="evidence" value="ECO:0007669"/>
    <property type="project" value="InterPro"/>
</dbReference>
<dbReference type="GO" id="GO:0005737">
    <property type="term" value="C:cytoplasm"/>
    <property type="evidence" value="ECO:0007669"/>
    <property type="project" value="TreeGrafter"/>
</dbReference>
<dbReference type="NCBIfam" id="TIGR01733">
    <property type="entry name" value="AA-adenyl-dom"/>
    <property type="match status" value="2"/>
</dbReference>
<protein>
    <recommendedName>
        <fullName evidence="4">Phenyloxazoline synthase MbtB</fullName>
    </recommendedName>
    <alternativeName>
        <fullName evidence="8">Mycobactin synthetase protein B</fullName>
    </alternativeName>
</protein>
<name>A0A563F1J3_9PSEU</name>
<dbReference type="FunFam" id="1.10.1200.10:FF:000005">
    <property type="entry name" value="Nonribosomal peptide synthetase 1"/>
    <property type="match status" value="1"/>
</dbReference>
<comment type="pathway">
    <text evidence="2">Siderophore biosynthesis; mycobactin biosynthesis.</text>
</comment>
<keyword evidence="5" id="KW-0596">Phosphopantetheine</keyword>
<dbReference type="Pfam" id="PF13193">
    <property type="entry name" value="AMP-binding_C"/>
    <property type="match status" value="2"/>
</dbReference>
<sequence>MPERQLYFHELVEQAARRDPRAVAVEQNTGHDKAAIDFAHLDGFANRLAQHLRALGVTAGSRVGLCLERGTASLVAQLAIFKLGAAVVLLDPEYPEARLAFMLDNAEAVALVTREELLNRISLDREFPVVLTESDEWRNAPEVNPGADVDDDTVCHVAYTSGSTGVPKAVLLRHGPLRTLIGTLVDQCGITDRTRGTWLSSPGAGLVEVDCFPVLAAGGTVCIPASDIAAKADALQQWLVAEEVTHALLLTATAERTWTLDWPAETELRNVRIAGERLRSWPPDHLPFEVVNVYGSSEATVVTTCNLSAIGRTLTADERAHRAPPVGLPVPGVRVHVLDDEFHPVPTGTPGELFVSGASLSQGYLNRPDANDEKFLSNPLDDDPNPVLYRTGDVARRWPDGIIEVVGRTDNEVKIRGYRVHLGEIESVLSQQPGVRQSAVTAYEHVEGERKLVGYVEPDRTAPPLLAAVRKALRQQLPHYMVPAVLVVVDDMPISANGKIDRAALPPPPRTRPELDVELVEPRDDLERALAAVWGDVLAMDEVGVLDNFFDLGGDSLNAIRLLSRITDELHVELGLTDLVQAPSIAQVARKVETLRAQGIAPEEFPTVRADESARYEPFPLTETQQALWIGRGSAVDFGNVGCHGYFEWERDGLDVDRFRAAWRKLVRRHDMLRAVVLPDGTQRVLPETDGEDIRVADLRDLPADEAEAHALATREEMSHQVLDSDRWPLYDIRLTLLDDEKVRLHVGIDLLIMDAWSAFQVLFPDLIELYENPPAEASTPAEAASNSDELPPLDITFRDYVLQSKAALENSDAYRRSREYWVSRVPNLPAAPDLPMVTNPRGEVKFDRRAHDVLPDEWDRLKERAKKAGVTPSGILVAAFAEVLRTWCKNDRFTINFPIFDRLPMHAEIDRLLGDFTNTLLVAVEKTDGTFAERARDIQEQMWSDLEHRHFNGVQVLRELVRQRQFAGLRPAMPIVVTSLLGHPPRRQVSALGRETYGISQTPQVLLDFQIREIDGILHLKWDFLDAMFPPGLIDAMFAAYVRLIERLIHDEAQWHVEQPELVPGADLAVRAHVNRTAAEVPSVLLHELLPSSGGPAVIAADRTLTFPELRGCATRIGRGLREAGARPNELVAIVMEKGWEQYAAVYGVLTSGAAYLPIDPAVPDERLRFLLRDGDVRFVLTQRGLREFPQDVRTFTVDDFTGFPEEELESVQSPTDLAYVIYTSGSTGRPKGVMVDHRGVVNMLSDINSRLGVGPDDRAFAISGLHFDLSVYDLFGVLAAGGCAVVPESSERPDPARWLELVRGTGVTFWNSVPALVELLVDDASPGDLDSLRTVVMAGDWIPLTLPDRLRALAPDVRVIGSGGPTETICWSVINPIGEISPEWTSIPYGRPMTNHRYHVLDQRWQDRPTWVPGQIVVGSDVGLAHGYWHDDERTREKFFRLPSTGERVYATGDLGRYLPDGSIEILGRDDFQVQVNGHRIELGEIEACAERHPDVQSCVVVAPESASGARRLVCFVVGSPEIEEFLRSQLPGYMVPADVRALDAFPLTGNGKVDRLALTSRAAQVAVSETAVACGPLEALVTGVCAEVLELPAVGVRDNFFQLGGDSLTGTRFANKLNETFDVALSVRDVFTTPTCAQLAEELARDPRIVDFAEAVADLVDEEFEGVPVAGN</sequence>
<evidence type="ECO:0000256" key="8">
    <source>
        <dbReference type="ARBA" id="ARBA00033440"/>
    </source>
</evidence>
<comment type="cofactor">
    <cofactor evidence="1">
        <name>pantetheine 4'-phosphate</name>
        <dbReference type="ChEBI" id="CHEBI:47942"/>
    </cofactor>
</comment>
<dbReference type="PROSITE" id="PS50075">
    <property type="entry name" value="CARRIER"/>
    <property type="match status" value="2"/>
</dbReference>
<feature type="domain" description="Carrier" evidence="9">
    <location>
        <begin position="1575"/>
        <end position="1650"/>
    </location>
</feature>
<dbReference type="Gene3D" id="3.40.50.980">
    <property type="match status" value="2"/>
</dbReference>
<dbReference type="PANTHER" id="PTHR45527">
    <property type="entry name" value="NONRIBOSOMAL PEPTIDE SYNTHETASE"/>
    <property type="match status" value="1"/>
</dbReference>
<dbReference type="GO" id="GO:0044550">
    <property type="term" value="P:secondary metabolite biosynthetic process"/>
    <property type="evidence" value="ECO:0007669"/>
    <property type="project" value="TreeGrafter"/>
</dbReference>
<dbReference type="InterPro" id="IPR000873">
    <property type="entry name" value="AMP-dep_synth/lig_dom"/>
</dbReference>
<proteinExistence type="inferred from homology"/>
<dbReference type="Pfam" id="PF00668">
    <property type="entry name" value="Condensation"/>
    <property type="match status" value="1"/>
</dbReference>
<dbReference type="InterPro" id="IPR023213">
    <property type="entry name" value="CAT-like_dom_sf"/>
</dbReference>
<dbReference type="PROSITE" id="PS00012">
    <property type="entry name" value="PHOSPHOPANTETHEINE"/>
    <property type="match status" value="1"/>
</dbReference>
<dbReference type="PRINTS" id="PR00154">
    <property type="entry name" value="AMPBINDING"/>
</dbReference>
<dbReference type="FunFam" id="3.30.559.10:FF:000023">
    <property type="entry name" value="Non-ribosomal peptide synthetase"/>
    <property type="match status" value="1"/>
</dbReference>
<dbReference type="Pfam" id="PF00501">
    <property type="entry name" value="AMP-binding"/>
    <property type="match status" value="2"/>
</dbReference>
<dbReference type="InterPro" id="IPR057737">
    <property type="entry name" value="Condensation_MtbB-like"/>
</dbReference>
<dbReference type="Gene3D" id="2.30.38.10">
    <property type="entry name" value="Luciferase, Domain 3"/>
    <property type="match status" value="1"/>
</dbReference>
<dbReference type="FunFam" id="3.30.559.30:FF:000006">
    <property type="entry name" value="Yersiniabactin polyketide/non-ribosomal peptide synthetase"/>
    <property type="match status" value="1"/>
</dbReference>
<dbReference type="Gene3D" id="3.40.50.12780">
    <property type="entry name" value="N-terminal domain of ligase-like"/>
    <property type="match status" value="1"/>
</dbReference>
<dbReference type="InterPro" id="IPR001242">
    <property type="entry name" value="Condensation_dom"/>
</dbReference>
<dbReference type="InterPro" id="IPR042099">
    <property type="entry name" value="ANL_N_sf"/>
</dbReference>